<evidence type="ECO:0008006" key="2">
    <source>
        <dbReference type="Google" id="ProtNLM"/>
    </source>
</evidence>
<protein>
    <recommendedName>
        <fullName evidence="2">Lipoprotein</fullName>
    </recommendedName>
</protein>
<reference evidence="1" key="1">
    <citation type="journal article" date="2015" name="Proc. Natl. Acad. Sci. U.S.A.">
        <title>Networks of energetic and metabolic interactions define dynamics in microbial communities.</title>
        <authorList>
            <person name="Embree M."/>
            <person name="Liu J.K."/>
            <person name="Al-Bassam M.M."/>
            <person name="Zengler K."/>
        </authorList>
    </citation>
    <scope>NUCLEOTIDE SEQUENCE</scope>
</reference>
<name>A0A0W8FC06_9ZZZZ</name>
<evidence type="ECO:0000313" key="1">
    <source>
        <dbReference type="EMBL" id="KUG18286.1"/>
    </source>
</evidence>
<comment type="caution">
    <text evidence="1">The sequence shown here is derived from an EMBL/GenBank/DDBJ whole genome shotgun (WGS) entry which is preliminary data.</text>
</comment>
<gene>
    <name evidence="1" type="ORF">ASZ90_012023</name>
</gene>
<dbReference type="EMBL" id="LNQE01001391">
    <property type="protein sequence ID" value="KUG18286.1"/>
    <property type="molecule type" value="Genomic_DNA"/>
</dbReference>
<sequence>MRIRVALAFIALLLMIMGPAAAIGMSSGSGCVARNALEAYCVNHGGCPKDGNCYFPDGGYCDLESFYRGTCPGKEYYEDALWMLEAYAFLYGDFTPYGQYYVPGTGYSYYANPYANQLSNPYWNSDLGSSYYWPVYAQGYGTGYGTDYGAGYGTGYGPAYGKGYSTS</sequence>
<organism evidence="1">
    <name type="scientific">hydrocarbon metagenome</name>
    <dbReference type="NCBI Taxonomy" id="938273"/>
    <lineage>
        <taxon>unclassified sequences</taxon>
        <taxon>metagenomes</taxon>
        <taxon>ecological metagenomes</taxon>
    </lineage>
</organism>
<accession>A0A0W8FC06</accession>
<dbReference type="AlphaFoldDB" id="A0A0W8FC06"/>
<proteinExistence type="predicted"/>
<dbReference type="PROSITE" id="PS51257">
    <property type="entry name" value="PROKAR_LIPOPROTEIN"/>
    <property type="match status" value="1"/>
</dbReference>